<evidence type="ECO:0000313" key="5">
    <source>
        <dbReference type="Proteomes" id="UP000813444"/>
    </source>
</evidence>
<evidence type="ECO:0000259" key="3">
    <source>
        <dbReference type="Pfam" id="PF01476"/>
    </source>
</evidence>
<feature type="domain" description="LysM" evidence="3">
    <location>
        <begin position="132"/>
        <end position="163"/>
    </location>
</feature>
<dbReference type="InterPro" id="IPR018392">
    <property type="entry name" value="LysM"/>
</dbReference>
<organism evidence="4 5">
    <name type="scientific">Stachybotrys elegans</name>
    <dbReference type="NCBI Taxonomy" id="80388"/>
    <lineage>
        <taxon>Eukaryota</taxon>
        <taxon>Fungi</taxon>
        <taxon>Dikarya</taxon>
        <taxon>Ascomycota</taxon>
        <taxon>Pezizomycotina</taxon>
        <taxon>Sordariomycetes</taxon>
        <taxon>Hypocreomycetidae</taxon>
        <taxon>Hypocreales</taxon>
        <taxon>Stachybotryaceae</taxon>
        <taxon>Stachybotrys</taxon>
    </lineage>
</organism>
<proteinExistence type="inferred from homology"/>
<dbReference type="EMBL" id="JAGPNK010000001">
    <property type="protein sequence ID" value="KAH7328515.1"/>
    <property type="molecule type" value="Genomic_DNA"/>
</dbReference>
<dbReference type="Pfam" id="PF14555">
    <property type="entry name" value="UBA_4"/>
    <property type="match status" value="1"/>
</dbReference>
<dbReference type="Gene3D" id="1.10.8.10">
    <property type="entry name" value="DNA helicase RuvA subunit, C-terminal domain"/>
    <property type="match status" value="1"/>
</dbReference>
<dbReference type="Pfam" id="PF01476">
    <property type="entry name" value="LysM"/>
    <property type="match status" value="1"/>
</dbReference>
<evidence type="ECO:0000256" key="2">
    <source>
        <dbReference type="SAM" id="MobiDB-lite"/>
    </source>
</evidence>
<name>A0A8K0WWT4_9HYPO</name>
<dbReference type="PANTHER" id="PTHR20932:SF31">
    <property type="entry name" value="RING-TYPE DOMAIN-CONTAINING PROTEIN"/>
    <property type="match status" value="1"/>
</dbReference>
<sequence>MDYCCTCATHLSAASSRSTPSIKAEDRDLQCCGRIICGGCLENNERFATYCPYCQISTRPTALPQGLRDPPSYASISARRPPRSEMADAPPAYTSSAAPTPTTAAQDEKAALAAADKGVVQDTLHFLDHEHDTIASLALRYNVPVSALRRTNKITSDHLLLGRRTVLIPGEFYKGGVSLSPRPIEGEEEELRKNKIRRFMTSCKVADYDVAQLYLEQTSYDLDAAVDAYLADEAWEREQSSSNEGGKKTGKNRGPFWRGL</sequence>
<dbReference type="CDD" id="cd00118">
    <property type="entry name" value="LysM"/>
    <property type="match status" value="1"/>
</dbReference>
<dbReference type="AlphaFoldDB" id="A0A8K0WWT4"/>
<reference evidence="4" key="1">
    <citation type="journal article" date="2021" name="Nat. Commun.">
        <title>Genetic determinants of endophytism in the Arabidopsis root mycobiome.</title>
        <authorList>
            <person name="Mesny F."/>
            <person name="Miyauchi S."/>
            <person name="Thiergart T."/>
            <person name="Pickel B."/>
            <person name="Atanasova L."/>
            <person name="Karlsson M."/>
            <person name="Huettel B."/>
            <person name="Barry K.W."/>
            <person name="Haridas S."/>
            <person name="Chen C."/>
            <person name="Bauer D."/>
            <person name="Andreopoulos W."/>
            <person name="Pangilinan J."/>
            <person name="LaButti K."/>
            <person name="Riley R."/>
            <person name="Lipzen A."/>
            <person name="Clum A."/>
            <person name="Drula E."/>
            <person name="Henrissat B."/>
            <person name="Kohler A."/>
            <person name="Grigoriev I.V."/>
            <person name="Martin F.M."/>
            <person name="Hacquard S."/>
        </authorList>
    </citation>
    <scope>NUCLEOTIDE SEQUENCE</scope>
    <source>
        <strain evidence="4">MPI-CAGE-CH-0235</strain>
    </source>
</reference>
<dbReference type="InterPro" id="IPR045030">
    <property type="entry name" value="LYSM1-4"/>
</dbReference>
<feature type="region of interest" description="Disordered" evidence="2">
    <location>
        <begin position="236"/>
        <end position="260"/>
    </location>
</feature>
<dbReference type="OrthoDB" id="2107166at2759"/>
<gene>
    <name evidence="4" type="ORF">B0I35DRAFT_403869</name>
</gene>
<dbReference type="PANTHER" id="PTHR20932">
    <property type="entry name" value="LYSM AND PUTATIVE PEPTIDOGLYCAN-BINDING DOMAIN-CONTAINING PROTEIN"/>
    <property type="match status" value="1"/>
</dbReference>
<comment type="similarity">
    <text evidence="1">Belongs to the secreted LysM effector family.</text>
</comment>
<dbReference type="Proteomes" id="UP000813444">
    <property type="component" value="Unassembled WGS sequence"/>
</dbReference>
<evidence type="ECO:0000313" key="4">
    <source>
        <dbReference type="EMBL" id="KAH7328515.1"/>
    </source>
</evidence>
<dbReference type="Gene3D" id="3.10.350.10">
    <property type="entry name" value="LysM domain"/>
    <property type="match status" value="1"/>
</dbReference>
<evidence type="ECO:0000256" key="1">
    <source>
        <dbReference type="ARBA" id="ARBA00044955"/>
    </source>
</evidence>
<feature type="compositionally biased region" description="Low complexity" evidence="2">
    <location>
        <begin position="87"/>
        <end position="108"/>
    </location>
</feature>
<dbReference type="InterPro" id="IPR036779">
    <property type="entry name" value="LysM_dom_sf"/>
</dbReference>
<accession>A0A8K0WWT4</accession>
<protein>
    <recommendedName>
        <fullName evidence="3">LysM domain-containing protein</fullName>
    </recommendedName>
</protein>
<keyword evidence="5" id="KW-1185">Reference proteome</keyword>
<feature type="region of interest" description="Disordered" evidence="2">
    <location>
        <begin position="65"/>
        <end position="108"/>
    </location>
</feature>
<comment type="caution">
    <text evidence="4">The sequence shown here is derived from an EMBL/GenBank/DDBJ whole genome shotgun (WGS) entry which is preliminary data.</text>
</comment>